<dbReference type="Proteomes" id="UP000694388">
    <property type="component" value="Unplaced"/>
</dbReference>
<keyword evidence="1 2" id="KW-0344">Guanine-nucleotide releasing factor</keyword>
<reference evidence="5" key="1">
    <citation type="submission" date="2025-05" db="UniProtKB">
        <authorList>
            <consortium name="Ensembl"/>
        </authorList>
    </citation>
    <scope>IDENTIFICATION</scope>
</reference>
<feature type="domain" description="N-terminal Ras-GEF" evidence="4">
    <location>
        <begin position="32"/>
        <end position="159"/>
    </location>
</feature>
<accession>A0A8C4QDV9</accession>
<dbReference type="Gene3D" id="1.10.840.10">
    <property type="entry name" value="Ras guanine-nucleotide exchange factors catalytic domain"/>
    <property type="match status" value="1"/>
</dbReference>
<dbReference type="PROSITE" id="PS50009">
    <property type="entry name" value="RASGEF_CAT"/>
    <property type="match status" value="1"/>
</dbReference>
<feature type="domain" description="Ras-GEF" evidence="3">
    <location>
        <begin position="198"/>
        <end position="446"/>
    </location>
</feature>
<dbReference type="PANTHER" id="PTHR23113:SF197">
    <property type="entry name" value="RAS-GEF DOMAIN-CONTAINING FAMILY MEMBER 1B"/>
    <property type="match status" value="1"/>
</dbReference>
<evidence type="ECO:0000259" key="4">
    <source>
        <dbReference type="PROSITE" id="PS50212"/>
    </source>
</evidence>
<dbReference type="InterPro" id="IPR023578">
    <property type="entry name" value="Ras_GEF_dom_sf"/>
</dbReference>
<dbReference type="PANTHER" id="PTHR23113">
    <property type="entry name" value="GUANINE NUCLEOTIDE EXCHANGE FACTOR"/>
    <property type="match status" value="1"/>
</dbReference>
<dbReference type="CDD" id="cd06224">
    <property type="entry name" value="REM"/>
    <property type="match status" value="1"/>
</dbReference>
<dbReference type="GeneTree" id="ENSGT00940000155816"/>
<dbReference type="PROSITE" id="PS50212">
    <property type="entry name" value="RASGEF_NTER"/>
    <property type="match status" value="1"/>
</dbReference>
<dbReference type="CDD" id="cd00155">
    <property type="entry name" value="RasGEF"/>
    <property type="match status" value="1"/>
</dbReference>
<dbReference type="SMART" id="SM00229">
    <property type="entry name" value="RasGEFN"/>
    <property type="match status" value="1"/>
</dbReference>
<dbReference type="Pfam" id="PF00618">
    <property type="entry name" value="RasGEF_N"/>
    <property type="match status" value="1"/>
</dbReference>
<dbReference type="InterPro" id="IPR019804">
    <property type="entry name" value="Ras_G-nucl-exch_fac_CS"/>
</dbReference>
<dbReference type="GO" id="GO:0005886">
    <property type="term" value="C:plasma membrane"/>
    <property type="evidence" value="ECO:0007669"/>
    <property type="project" value="TreeGrafter"/>
</dbReference>
<dbReference type="InterPro" id="IPR008937">
    <property type="entry name" value="Ras-like_GEF"/>
</dbReference>
<dbReference type="Gene3D" id="1.20.870.10">
    <property type="entry name" value="Son of sevenless (SoS) protein Chain: S domain 1"/>
    <property type="match status" value="1"/>
</dbReference>
<dbReference type="InterPro" id="IPR001895">
    <property type="entry name" value="RASGEF_cat_dom"/>
</dbReference>
<evidence type="ECO:0000313" key="5">
    <source>
        <dbReference type="Ensembl" id="ENSEBUP00000013307.1"/>
    </source>
</evidence>
<sequence length="491" mass="55905">MPQRPLLSSMFASPGYSPHARPSMSHPGLVYHNGCLVSGSLDALIHLLIPSADYYPDRAYIFTFLLTSRLFLEPQDVLAQLVHVCLQRQHKGMDVGTRTSSWRILQLLAEWTDTFPYDFLNEETMSRLKEVITQATIGRDDVLRRTGAQLLQRLLRRLATQQQYEETLGSQATAGKTRGPLSPRPGACARDLFATCGDAGLVAQQLTFIELERLSQIGPEELVGAFSPKGSIEQHQQAHVGVKSTKNLEAYVEWFNHLIFLVATEVCLPLKKKQRAKVIEFFIEVARMCFSMGNFNSFMAIISGLSMIPVSRLKKTWTKVKTAKFDILENYMDPSSNFCNYRTALRGAAQRCRNGRSTHEKIVIPFFSLFVKDIYFLNEVCSSRLANGHVNFEKFWDLARQVGEFVSWKDVECPFPRDRRIISYLLSTQVLSEDGMFIICLVTASETWLLAHNWRGLGQTICWSTIYAYRRVHDLCMVTMFVSGRNPERPM</sequence>
<dbReference type="InterPro" id="IPR036964">
    <property type="entry name" value="RASGEF_cat_dom_sf"/>
</dbReference>
<dbReference type="GO" id="GO:0007265">
    <property type="term" value="P:Ras protein signal transduction"/>
    <property type="evidence" value="ECO:0007669"/>
    <property type="project" value="TreeGrafter"/>
</dbReference>
<dbReference type="GO" id="GO:0005085">
    <property type="term" value="F:guanyl-nucleotide exchange factor activity"/>
    <property type="evidence" value="ECO:0007669"/>
    <property type="project" value="UniProtKB-KW"/>
</dbReference>
<proteinExistence type="predicted"/>
<dbReference type="Ensembl" id="ENSEBUT00000013896.1">
    <property type="protein sequence ID" value="ENSEBUP00000013320.1"/>
    <property type="gene ID" value="ENSEBUG00000008410.1"/>
</dbReference>
<evidence type="ECO:0000259" key="3">
    <source>
        <dbReference type="PROSITE" id="PS50009"/>
    </source>
</evidence>
<dbReference type="PROSITE" id="PS00720">
    <property type="entry name" value="RASGEF"/>
    <property type="match status" value="1"/>
</dbReference>
<organism evidence="5 6">
    <name type="scientific">Eptatretus burgeri</name>
    <name type="common">Inshore hagfish</name>
    <dbReference type="NCBI Taxonomy" id="7764"/>
    <lineage>
        <taxon>Eukaryota</taxon>
        <taxon>Metazoa</taxon>
        <taxon>Chordata</taxon>
        <taxon>Craniata</taxon>
        <taxon>Vertebrata</taxon>
        <taxon>Cyclostomata</taxon>
        <taxon>Myxini</taxon>
        <taxon>Myxiniformes</taxon>
        <taxon>Myxinidae</taxon>
        <taxon>Eptatretinae</taxon>
        <taxon>Eptatretus</taxon>
    </lineage>
</organism>
<name>A0A8C4QDV9_EPTBU</name>
<evidence type="ECO:0000256" key="1">
    <source>
        <dbReference type="ARBA" id="ARBA00022658"/>
    </source>
</evidence>
<dbReference type="AlphaFoldDB" id="A0A8C4QDV9"/>
<dbReference type="Pfam" id="PF00617">
    <property type="entry name" value="RasGEF"/>
    <property type="match status" value="1"/>
</dbReference>
<dbReference type="SUPFAM" id="SSF48366">
    <property type="entry name" value="Ras GEF"/>
    <property type="match status" value="1"/>
</dbReference>
<keyword evidence="6" id="KW-1185">Reference proteome</keyword>
<evidence type="ECO:0000256" key="2">
    <source>
        <dbReference type="PROSITE-ProRule" id="PRU00168"/>
    </source>
</evidence>
<dbReference type="Ensembl" id="ENSEBUT00000013883.1">
    <property type="protein sequence ID" value="ENSEBUP00000013307.1"/>
    <property type="gene ID" value="ENSEBUG00000008410.1"/>
</dbReference>
<dbReference type="OMA" id="GHINFQK"/>
<protein>
    <submittedName>
        <fullName evidence="5">RasGEF domain family, member 1Bb</fullName>
    </submittedName>
</protein>
<evidence type="ECO:0000313" key="6">
    <source>
        <dbReference type="Proteomes" id="UP000694388"/>
    </source>
</evidence>
<dbReference type="InterPro" id="IPR000651">
    <property type="entry name" value="Ras-like_Gua-exchang_fac_N"/>
</dbReference>
<dbReference type="SMART" id="SM00147">
    <property type="entry name" value="RasGEF"/>
    <property type="match status" value="1"/>
</dbReference>